<evidence type="ECO:0000313" key="7">
    <source>
        <dbReference type="EMBL" id="MBD7912308.1"/>
    </source>
</evidence>
<comment type="caution">
    <text evidence="7">The sequence shown here is derived from an EMBL/GenBank/DDBJ whole genome shotgun (WGS) entry which is preliminary data.</text>
</comment>
<dbReference type="InterPro" id="IPR054712">
    <property type="entry name" value="Cas3-like_dom"/>
</dbReference>
<keyword evidence="4" id="KW-0067">ATP-binding</keyword>
<protein>
    <recommendedName>
        <fullName evidence="6">Helicase C-terminal domain-containing protein</fullName>
    </recommendedName>
</protein>
<gene>
    <name evidence="7" type="ORF">H9661_13175</name>
</gene>
<sequence>MLIEFINKQSAYNFYRSLKEDEDFDEVQLMTGDDNTIERKRILKLVKEKKSIILVSTQVVEAGVDIDMDIGYKDISKLDSDEQFMGRINRSCKKDGTVYFFNLDKMESIYKNDIRANKSLSLLDENMKEILVDKNFESYYKPVIEKLKEDYNESFSETNIEDFFVEIVGNLKFKDVETRMRLIEDDRWHMSVYLSSEIKKDDGTILDGKAIWEEYEELLKDNKLSYSEKEVKLSRVRSLMNNFIYEIMKCDTFPYTQKIGELYYIENGDKYFDDGKLNKERFISGVGDFIEI</sequence>
<keyword evidence="5" id="KW-0051">Antiviral defense</keyword>
<dbReference type="Pfam" id="PF22590">
    <property type="entry name" value="Cas3-like_C_2"/>
    <property type="match status" value="1"/>
</dbReference>
<keyword evidence="8" id="KW-1185">Reference proteome</keyword>
<keyword evidence="1" id="KW-0547">Nucleotide-binding</keyword>
<reference evidence="7 8" key="1">
    <citation type="submission" date="2020-08" db="EMBL/GenBank/DDBJ databases">
        <title>A Genomic Blueprint of the Chicken Gut Microbiome.</title>
        <authorList>
            <person name="Gilroy R."/>
            <person name="Ravi A."/>
            <person name="Getino M."/>
            <person name="Pursley I."/>
            <person name="Horton D.L."/>
            <person name="Alikhan N.-F."/>
            <person name="Baker D."/>
            <person name="Gharbi K."/>
            <person name="Hall N."/>
            <person name="Watson M."/>
            <person name="Adriaenssens E.M."/>
            <person name="Foster-Nyarko E."/>
            <person name="Jarju S."/>
            <person name="Secka A."/>
            <person name="Antonio M."/>
            <person name="Oren A."/>
            <person name="Chaudhuri R."/>
            <person name="La Ragione R.M."/>
            <person name="Hildebrand F."/>
            <person name="Pallen M.J."/>
        </authorList>
    </citation>
    <scope>NUCLEOTIDE SEQUENCE [LARGE SCALE GENOMIC DNA]</scope>
    <source>
        <strain evidence="7 8">Sa3CVN1</strain>
    </source>
</reference>
<evidence type="ECO:0000256" key="3">
    <source>
        <dbReference type="ARBA" id="ARBA00022806"/>
    </source>
</evidence>
<keyword evidence="3" id="KW-0347">Helicase</keyword>
<evidence type="ECO:0000256" key="4">
    <source>
        <dbReference type="ARBA" id="ARBA00022840"/>
    </source>
</evidence>
<dbReference type="Gene3D" id="3.40.50.300">
    <property type="entry name" value="P-loop containing nucleotide triphosphate hydrolases"/>
    <property type="match status" value="1"/>
</dbReference>
<evidence type="ECO:0000313" key="8">
    <source>
        <dbReference type="Proteomes" id="UP000627781"/>
    </source>
</evidence>
<name>A0ABR8PW06_9CLOT</name>
<dbReference type="InterPro" id="IPR027417">
    <property type="entry name" value="P-loop_NTPase"/>
</dbReference>
<feature type="domain" description="Helicase C-terminal" evidence="6">
    <location>
        <begin position="12"/>
        <end position="92"/>
    </location>
</feature>
<evidence type="ECO:0000259" key="6">
    <source>
        <dbReference type="SMART" id="SM00490"/>
    </source>
</evidence>
<dbReference type="SMART" id="SM00490">
    <property type="entry name" value="HELICc"/>
    <property type="match status" value="1"/>
</dbReference>
<dbReference type="EMBL" id="JACSRA010000022">
    <property type="protein sequence ID" value="MBD7912308.1"/>
    <property type="molecule type" value="Genomic_DNA"/>
</dbReference>
<accession>A0ABR8PW06</accession>
<evidence type="ECO:0000256" key="1">
    <source>
        <dbReference type="ARBA" id="ARBA00022741"/>
    </source>
</evidence>
<evidence type="ECO:0000256" key="2">
    <source>
        <dbReference type="ARBA" id="ARBA00022801"/>
    </source>
</evidence>
<proteinExistence type="predicted"/>
<dbReference type="InterPro" id="IPR001650">
    <property type="entry name" value="Helicase_C-like"/>
</dbReference>
<dbReference type="SUPFAM" id="SSF52540">
    <property type="entry name" value="P-loop containing nucleoside triphosphate hydrolases"/>
    <property type="match status" value="1"/>
</dbReference>
<keyword evidence="2" id="KW-0378">Hydrolase</keyword>
<organism evidence="7 8">
    <name type="scientific">Clostridium cibarium</name>
    <dbReference type="NCBI Taxonomy" id="2762247"/>
    <lineage>
        <taxon>Bacteria</taxon>
        <taxon>Bacillati</taxon>
        <taxon>Bacillota</taxon>
        <taxon>Clostridia</taxon>
        <taxon>Eubacteriales</taxon>
        <taxon>Clostridiaceae</taxon>
        <taxon>Clostridium</taxon>
    </lineage>
</organism>
<evidence type="ECO:0000256" key="5">
    <source>
        <dbReference type="ARBA" id="ARBA00023118"/>
    </source>
</evidence>
<dbReference type="Proteomes" id="UP000627781">
    <property type="component" value="Unassembled WGS sequence"/>
</dbReference>